<accession>A0AAW9SZD4</accession>
<feature type="compositionally biased region" description="Basic and acidic residues" evidence="1">
    <location>
        <begin position="94"/>
        <end position="104"/>
    </location>
</feature>
<dbReference type="Proteomes" id="UP001223646">
    <property type="component" value="Unassembled WGS sequence"/>
</dbReference>
<evidence type="ECO:0000256" key="1">
    <source>
        <dbReference type="SAM" id="MobiDB-lite"/>
    </source>
</evidence>
<dbReference type="EMBL" id="JASOOY020000027">
    <property type="protein sequence ID" value="MEO3717461.1"/>
    <property type="molecule type" value="Genomic_DNA"/>
</dbReference>
<dbReference type="SUPFAM" id="SSF50494">
    <property type="entry name" value="Trypsin-like serine proteases"/>
    <property type="match status" value="1"/>
</dbReference>
<evidence type="ECO:0000313" key="3">
    <source>
        <dbReference type="Proteomes" id="UP001223646"/>
    </source>
</evidence>
<dbReference type="Gene3D" id="2.40.10.10">
    <property type="entry name" value="Trypsin-like serine proteases"/>
    <property type="match status" value="2"/>
</dbReference>
<dbReference type="RefSeq" id="WP_284826016.1">
    <property type="nucleotide sequence ID" value="NZ_JASOOY020000027.1"/>
</dbReference>
<comment type="caution">
    <text evidence="2">The sequence shown here is derived from an EMBL/GenBank/DDBJ whole genome shotgun (WGS) entry which is preliminary data.</text>
</comment>
<proteinExistence type="predicted"/>
<dbReference type="AlphaFoldDB" id="A0AAW9SZD4"/>
<feature type="region of interest" description="Disordered" evidence="1">
    <location>
        <begin position="1"/>
        <end position="30"/>
    </location>
</feature>
<gene>
    <name evidence="2" type="ORF">QP460_007660</name>
</gene>
<reference evidence="2" key="1">
    <citation type="submission" date="2023-05" db="EMBL/GenBank/DDBJ databases">
        <authorList>
            <person name="Du J."/>
        </authorList>
    </citation>
    <scope>NUCLEOTIDE SEQUENCE</scope>
    <source>
        <strain evidence="2">UMB1064</strain>
    </source>
</reference>
<reference evidence="2" key="2">
    <citation type="submission" date="2024-05" db="EMBL/GenBank/DDBJ databases">
        <authorList>
            <person name="Wolfe A."/>
        </authorList>
    </citation>
    <scope>NUCLEOTIDE SEQUENCE</scope>
    <source>
        <strain evidence="2">UMB1064</strain>
    </source>
</reference>
<sequence>MNPEMETRSLTSSSVGLVTEGNGKRGKSFKQRVWASTIAALLAVGLTACDADSLKNAMGVGESSATSTSQEESAGQSQGDDSQSSTSAPSSGMEKPDDSSDKSDTGSAESGTDVEGMGDGSTKLKPSNPENEKIYRNSQGWEFLENSALIAPGARFLVKGADDSTSSCSFAWWVYNKDEPRRHYITSAGHCGNKGDNVYVEDEKGKFYKVGQFVWRSYDPEAKNNRTDHALIELTVNPKNVYGTPMLKGAELAGWASPQWLEQEQPRICRLGYRSGLSCGPYKETVGSYMFGFGNISDHGDSGGAVWAVDPENPNRIYAVGMTSYGFSHDAISNGAAALSPLIKQFNLTILQ</sequence>
<dbReference type="InterPro" id="IPR043504">
    <property type="entry name" value="Peptidase_S1_PA_chymotrypsin"/>
</dbReference>
<organism evidence="2 3">
    <name type="scientific">Corynebacterium amycolatum</name>
    <dbReference type="NCBI Taxonomy" id="43765"/>
    <lineage>
        <taxon>Bacteria</taxon>
        <taxon>Bacillati</taxon>
        <taxon>Actinomycetota</taxon>
        <taxon>Actinomycetes</taxon>
        <taxon>Mycobacteriales</taxon>
        <taxon>Corynebacteriaceae</taxon>
        <taxon>Corynebacterium</taxon>
    </lineage>
</organism>
<protein>
    <recommendedName>
        <fullName evidence="4">Peptidase S1 domain-containing protein</fullName>
    </recommendedName>
</protein>
<evidence type="ECO:0000313" key="2">
    <source>
        <dbReference type="EMBL" id="MEO3717461.1"/>
    </source>
</evidence>
<dbReference type="InterPro" id="IPR009003">
    <property type="entry name" value="Peptidase_S1_PA"/>
</dbReference>
<feature type="compositionally biased region" description="Low complexity" evidence="1">
    <location>
        <begin position="62"/>
        <end position="91"/>
    </location>
</feature>
<name>A0AAW9SZD4_CORAY</name>
<feature type="region of interest" description="Disordered" evidence="1">
    <location>
        <begin position="59"/>
        <end position="133"/>
    </location>
</feature>
<evidence type="ECO:0008006" key="4">
    <source>
        <dbReference type="Google" id="ProtNLM"/>
    </source>
</evidence>